<dbReference type="EMBL" id="FOTL01000019">
    <property type="protein sequence ID" value="SFL57188.1"/>
    <property type="molecule type" value="Genomic_DNA"/>
</dbReference>
<evidence type="ECO:0000256" key="5">
    <source>
        <dbReference type="ARBA" id="ARBA00022729"/>
    </source>
</evidence>
<keyword evidence="9" id="KW-1133">Transmembrane helix</keyword>
<evidence type="ECO:0000256" key="1">
    <source>
        <dbReference type="ARBA" id="ARBA00004196"/>
    </source>
</evidence>
<dbReference type="GO" id="GO:0005576">
    <property type="term" value="C:extracellular region"/>
    <property type="evidence" value="ECO:0007669"/>
    <property type="project" value="UniProtKB-SubCell"/>
</dbReference>
<evidence type="ECO:0000256" key="9">
    <source>
        <dbReference type="SAM" id="Phobius"/>
    </source>
</evidence>
<keyword evidence="5" id="KW-0732">Signal</keyword>
<evidence type="ECO:0000256" key="2">
    <source>
        <dbReference type="ARBA" id="ARBA00004442"/>
    </source>
</evidence>
<keyword evidence="4" id="KW-0964">Secreted</keyword>
<accession>A0A126QZI3</accession>
<dbReference type="OrthoDB" id="78475at2157"/>
<feature type="region of interest" description="Disordered" evidence="8">
    <location>
        <begin position="446"/>
        <end position="469"/>
    </location>
</feature>
<dbReference type="EMBL" id="CP014265">
    <property type="protein sequence ID" value="AMK15471.1"/>
    <property type="molecule type" value="Genomic_DNA"/>
</dbReference>
<sequence length="565" mass="62544">MITVPPISAENIDDNTLKEDITDDDNIDLGFEEVNSISESLSKSSNDYNCELADGNSNSSQYFDEASKELIDRIESANNGDTILIEPGIYKIHGINITRNISFQGNANPREVIIDGEELSSIFFINNINITAKFNNLTIINGKTDNFGGGICIETGNVYVDNCIFINNTALNVTNGGAISNYGNETDRSYLFVNNSLFIGNHADHDGGAVTTCYGRSDIYNSVFINNSAGRDGGAIRVSVFGYGNIQDCIFMYNHADEWAGAYYSWAGNSSIDRCIFINNTAGTNGGALMVSGSINLTNSIIINNTADKTGGSFYIQQPMFDAKTVIKVGNNIITNNSSPLGKEIFLRWNNTKLLFPMFDDNNWGDEDPTDPSVVDPNNVSNRIKPSRTNQNMGLFDLLDFSLLNRYSDVLNEYYGENYKSYFNHLVPNSNKTGLKFDDNKADLNVSDGKTNNLRSDSSSLNDLSNNRSSNLLDGSSNLLNNRSSNLLNGSKNNSLNNKFTIFRKKSDNLNSTFVGEDSNNKKMVELFEDNPISQKSFDIRYIMAFAIVLLIFLFGLIRKRDRSS</sequence>
<protein>
    <submittedName>
        <fullName evidence="10">Adhesin-like protein</fullName>
    </submittedName>
    <submittedName>
        <fullName evidence="11">Polymorphic outer membrane protein repeat-containing protein</fullName>
    </submittedName>
</protein>
<dbReference type="Proteomes" id="UP000066376">
    <property type="component" value="Chromosome"/>
</dbReference>
<proteinExistence type="predicted"/>
<name>A0A126QZI3_METOL</name>
<gene>
    <name evidence="11" type="ORF">SAMN02910297_01244</name>
    <name evidence="10" type="ORF">YLM1_0914</name>
</gene>
<evidence type="ECO:0000313" key="12">
    <source>
        <dbReference type="Proteomes" id="UP000066376"/>
    </source>
</evidence>
<dbReference type="PATRIC" id="fig|294671.3.peg.957"/>
<dbReference type="InterPro" id="IPR003368">
    <property type="entry name" value="POMP_repeat"/>
</dbReference>
<dbReference type="GeneID" id="28489214"/>
<dbReference type="RefSeq" id="WP_067146753.1">
    <property type="nucleotide sequence ID" value="NZ_CP014265.1"/>
</dbReference>
<feature type="compositionally biased region" description="Low complexity" evidence="8">
    <location>
        <begin position="452"/>
        <end position="469"/>
    </location>
</feature>
<keyword evidence="9" id="KW-0812">Transmembrane</keyword>
<reference evidence="13" key="4">
    <citation type="submission" date="2016-10" db="EMBL/GenBank/DDBJ databases">
        <authorList>
            <person name="Varghese N."/>
        </authorList>
    </citation>
    <scope>NUCLEOTIDE SEQUENCE [LARGE SCALE GENOMIC DNA]</scope>
    <source>
        <strain evidence="13">DSM 16632</strain>
    </source>
</reference>
<keyword evidence="7" id="KW-0998">Cell outer membrane</keyword>
<evidence type="ECO:0000313" key="13">
    <source>
        <dbReference type="Proteomes" id="UP000183442"/>
    </source>
</evidence>
<dbReference type="InterPro" id="IPR011050">
    <property type="entry name" value="Pectin_lyase_fold/virulence"/>
</dbReference>
<dbReference type="SUPFAM" id="SSF51126">
    <property type="entry name" value="Pectin lyase-like"/>
    <property type="match status" value="1"/>
</dbReference>
<keyword evidence="12" id="KW-1185">Reference proteome</keyword>
<reference evidence="10 12" key="1">
    <citation type="journal article" date="2016" name="Genome Announc.">
        <title>Draft Genome Sequence of the Rumen Methanogen Methanobrevibacter olleyae YLM1.</title>
        <authorList>
            <person name="Kelly W.J."/>
            <person name="Li D."/>
            <person name="Lambie S.C."/>
            <person name="Cox F."/>
            <person name="Attwood G.T."/>
            <person name="Altermann E."/>
            <person name="Leahy S.C."/>
        </authorList>
    </citation>
    <scope>NUCLEOTIDE SEQUENCE [LARGE SCALE GENOMIC DNA]</scope>
    <source>
        <strain evidence="10 12">YLM1</strain>
    </source>
</reference>
<evidence type="ECO:0000256" key="8">
    <source>
        <dbReference type="SAM" id="MobiDB-lite"/>
    </source>
</evidence>
<dbReference type="Pfam" id="PF02415">
    <property type="entry name" value="Chlam_PMP"/>
    <property type="match status" value="2"/>
</dbReference>
<evidence type="ECO:0000313" key="11">
    <source>
        <dbReference type="EMBL" id="SFL57188.1"/>
    </source>
</evidence>
<evidence type="ECO:0000256" key="6">
    <source>
        <dbReference type="ARBA" id="ARBA00023136"/>
    </source>
</evidence>
<dbReference type="NCBIfam" id="TIGR01376">
    <property type="entry name" value="POMP_repeat"/>
    <property type="match status" value="1"/>
</dbReference>
<dbReference type="STRING" id="294671.YLM1_0914"/>
<keyword evidence="6 9" id="KW-0472">Membrane</keyword>
<dbReference type="PANTHER" id="PTHR11319">
    <property type="entry name" value="G PROTEIN-COUPLED RECEPTOR-RELATED"/>
    <property type="match status" value="1"/>
</dbReference>
<evidence type="ECO:0000256" key="7">
    <source>
        <dbReference type="ARBA" id="ARBA00023237"/>
    </source>
</evidence>
<feature type="transmembrane region" description="Helical" evidence="9">
    <location>
        <begin position="540"/>
        <end position="558"/>
    </location>
</feature>
<organism evidence="10 12">
    <name type="scientific">Methanobrevibacter olleyae</name>
    <dbReference type="NCBI Taxonomy" id="294671"/>
    <lineage>
        <taxon>Archaea</taxon>
        <taxon>Methanobacteriati</taxon>
        <taxon>Methanobacteriota</taxon>
        <taxon>Methanomada group</taxon>
        <taxon>Methanobacteria</taxon>
        <taxon>Methanobacteriales</taxon>
        <taxon>Methanobacteriaceae</taxon>
        <taxon>Methanobrevibacter</taxon>
    </lineage>
</organism>
<reference evidence="12" key="2">
    <citation type="submission" date="2016-02" db="EMBL/GenBank/DDBJ databases">
        <title>The draft genome sequence of the rumen methanogen Methanobrevibacter olleyae YLM1.</title>
        <authorList>
            <consortium name="New Zealand Agricultural Greenhouse Gas Research Centre/Pastoral Greenhouse Gas Research Consortium"/>
            <person name="Kelly W.J."/>
            <person name="Li D."/>
            <person name="Lambie S.C."/>
            <person name="Attwood G.T."/>
            <person name="Altermann E."/>
            <person name="Leahy S.C."/>
        </authorList>
    </citation>
    <scope>NUCLEOTIDE SEQUENCE [LARGE SCALE GENOMIC DNA]</scope>
    <source>
        <strain evidence="12">YLM1</strain>
    </source>
</reference>
<reference evidence="11" key="3">
    <citation type="submission" date="2016-10" db="EMBL/GenBank/DDBJ databases">
        <authorList>
            <person name="de Groot N.N."/>
        </authorList>
    </citation>
    <scope>NUCLEOTIDE SEQUENCE [LARGE SCALE GENOMIC DNA]</scope>
    <source>
        <strain evidence="11">DSM 16632</strain>
    </source>
</reference>
<dbReference type="Proteomes" id="UP000183442">
    <property type="component" value="Unassembled WGS sequence"/>
</dbReference>
<comment type="subcellular location">
    <subcellularLocation>
        <location evidence="1">Cell envelope</location>
    </subcellularLocation>
    <subcellularLocation>
        <location evidence="2">Cell outer membrane</location>
    </subcellularLocation>
    <subcellularLocation>
        <location evidence="3">Secreted</location>
    </subcellularLocation>
</comment>
<evidence type="ECO:0000256" key="3">
    <source>
        <dbReference type="ARBA" id="ARBA00004613"/>
    </source>
</evidence>
<dbReference type="AlphaFoldDB" id="A0A126QZI3"/>
<evidence type="ECO:0000256" key="4">
    <source>
        <dbReference type="ARBA" id="ARBA00022525"/>
    </source>
</evidence>
<evidence type="ECO:0000313" key="10">
    <source>
        <dbReference type="EMBL" id="AMK15471.1"/>
    </source>
</evidence>
<dbReference type="KEGG" id="mol:YLM1_0914"/>
<dbReference type="PANTHER" id="PTHR11319:SF35">
    <property type="entry name" value="OUTER MEMBRANE PROTEIN PMPC-RELATED"/>
    <property type="match status" value="1"/>
</dbReference>